<gene>
    <name evidence="2" type="ORF">ET464_07350</name>
</gene>
<sequence length="76" mass="9115">MWKEFWTSYGKRTIGAAIGLFFGIIYLFAGFWDMLMVGLLVAIGYWFGKQKELHNDPLRMLQQLWSVLMERVRFYK</sequence>
<dbReference type="OrthoDB" id="1798631at2"/>
<keyword evidence="1" id="KW-1133">Transmembrane helix</keyword>
<dbReference type="Proteomes" id="UP000293568">
    <property type="component" value="Chromosome"/>
</dbReference>
<organism evidence="2 3">
    <name type="scientific">Paenibacillus protaetiae</name>
    <dbReference type="NCBI Taxonomy" id="2509456"/>
    <lineage>
        <taxon>Bacteria</taxon>
        <taxon>Bacillati</taxon>
        <taxon>Bacillota</taxon>
        <taxon>Bacilli</taxon>
        <taxon>Bacillales</taxon>
        <taxon>Paenibacillaceae</taxon>
        <taxon>Paenibacillus</taxon>
    </lineage>
</organism>
<keyword evidence="1" id="KW-0472">Membrane</keyword>
<keyword evidence="1" id="KW-0812">Transmembrane</keyword>
<dbReference type="RefSeq" id="WP_129439628.1">
    <property type="nucleotide sequence ID" value="NZ_CP035492.1"/>
</dbReference>
<keyword evidence="3" id="KW-1185">Reference proteome</keyword>
<evidence type="ECO:0000313" key="3">
    <source>
        <dbReference type="Proteomes" id="UP000293568"/>
    </source>
</evidence>
<feature type="transmembrane region" description="Helical" evidence="1">
    <location>
        <begin position="20"/>
        <end position="47"/>
    </location>
</feature>
<evidence type="ECO:0000256" key="1">
    <source>
        <dbReference type="SAM" id="Phobius"/>
    </source>
</evidence>
<evidence type="ECO:0000313" key="2">
    <source>
        <dbReference type="EMBL" id="QAY66244.1"/>
    </source>
</evidence>
<name>A0A4P6ETL3_9BACL</name>
<proteinExistence type="predicted"/>
<dbReference type="KEGG" id="pprt:ET464_07350"/>
<dbReference type="InterPro" id="IPR018730">
    <property type="entry name" value="DUF2273"/>
</dbReference>
<dbReference type="Pfam" id="PF10031">
    <property type="entry name" value="DUF2273"/>
    <property type="match status" value="1"/>
</dbReference>
<reference evidence="2 3" key="1">
    <citation type="submission" date="2019-01" db="EMBL/GenBank/DDBJ databases">
        <title>Genome sequencing of strain FW100M-2.</title>
        <authorList>
            <person name="Heo J."/>
            <person name="Kim S.-J."/>
            <person name="Kim J.-S."/>
            <person name="Hong S.-B."/>
            <person name="Kwon S.-W."/>
        </authorList>
    </citation>
    <scope>NUCLEOTIDE SEQUENCE [LARGE SCALE GENOMIC DNA]</scope>
    <source>
        <strain evidence="2 3">FW100M-2</strain>
    </source>
</reference>
<protein>
    <submittedName>
        <fullName evidence="2">DUF2273 domain-containing protein</fullName>
    </submittedName>
</protein>
<accession>A0A4P6ETL3</accession>
<dbReference type="AlphaFoldDB" id="A0A4P6ETL3"/>
<dbReference type="EMBL" id="CP035492">
    <property type="protein sequence ID" value="QAY66244.1"/>
    <property type="molecule type" value="Genomic_DNA"/>
</dbReference>